<keyword evidence="3" id="KW-1185">Reference proteome</keyword>
<feature type="domain" description="Copper-binding protein MbnP-like" evidence="1">
    <location>
        <begin position="46"/>
        <end position="250"/>
    </location>
</feature>
<dbReference type="InterPro" id="IPR046863">
    <property type="entry name" value="MbnP-like_dom"/>
</dbReference>
<accession>A0A2T0RTS6</accession>
<name>A0A2T0RTS6_9BACT</name>
<evidence type="ECO:0000313" key="3">
    <source>
        <dbReference type="Proteomes" id="UP000238375"/>
    </source>
</evidence>
<sequence length="305" mass="33448">MKISSLLLATVGVVMVLFVGCTNQVETIIEKQVPVNQAFDPTLGLMTFTFNHTVNGQPFQINKSFTDASGNTYQFNEIRYWVSNIQLTKSTGETVKLPDTYYLVENRDTLYYYGTTSAATATAKSAPKIRENFTVVNVPLGDYTKVKYAIGVDPTYNNNFALKAGELDVNQMAQVASWAWQTSYIFLRTKGTFVAKGADPLSAAQRFVVETGGNDQYREVEVAFNTPVSSKANTISAVNLTSELMGLFKNLPAVADFKGTKPSGWAADPNLTRYDKFVNAGSLTDMKQVADNTRSAVFSLSTATK</sequence>
<gene>
    <name evidence="2" type="ORF">CLV58_13920</name>
</gene>
<evidence type="ECO:0000313" key="2">
    <source>
        <dbReference type="EMBL" id="PRY24552.1"/>
    </source>
</evidence>
<evidence type="ECO:0000259" key="1">
    <source>
        <dbReference type="Pfam" id="PF20243"/>
    </source>
</evidence>
<protein>
    <recommendedName>
        <fullName evidence="1">Copper-binding protein MbnP-like domain-containing protein</fullName>
    </recommendedName>
</protein>
<dbReference type="PROSITE" id="PS51257">
    <property type="entry name" value="PROKAR_LIPOPROTEIN"/>
    <property type="match status" value="1"/>
</dbReference>
<dbReference type="Pfam" id="PF20243">
    <property type="entry name" value="MbnP"/>
    <property type="match status" value="1"/>
</dbReference>
<dbReference type="OrthoDB" id="1422031at2"/>
<proteinExistence type="predicted"/>
<reference evidence="2 3" key="1">
    <citation type="submission" date="2018-03" db="EMBL/GenBank/DDBJ databases">
        <title>Genomic Encyclopedia of Archaeal and Bacterial Type Strains, Phase II (KMG-II): from individual species to whole genera.</title>
        <authorList>
            <person name="Goeker M."/>
        </authorList>
    </citation>
    <scope>NUCLEOTIDE SEQUENCE [LARGE SCALE GENOMIC DNA]</scope>
    <source>
        <strain evidence="2 3">DSM 28354</strain>
    </source>
</reference>
<dbReference type="RefSeq" id="WP_106140751.1">
    <property type="nucleotide sequence ID" value="NZ_PVTE01000039.1"/>
</dbReference>
<dbReference type="AlphaFoldDB" id="A0A2T0RTS6"/>
<dbReference type="Proteomes" id="UP000238375">
    <property type="component" value="Unassembled WGS sequence"/>
</dbReference>
<organism evidence="2 3">
    <name type="scientific">Spirosoma oryzae</name>
    <dbReference type="NCBI Taxonomy" id="1469603"/>
    <lineage>
        <taxon>Bacteria</taxon>
        <taxon>Pseudomonadati</taxon>
        <taxon>Bacteroidota</taxon>
        <taxon>Cytophagia</taxon>
        <taxon>Cytophagales</taxon>
        <taxon>Cytophagaceae</taxon>
        <taxon>Spirosoma</taxon>
    </lineage>
</organism>
<dbReference type="EMBL" id="PVTE01000039">
    <property type="protein sequence ID" value="PRY24552.1"/>
    <property type="molecule type" value="Genomic_DNA"/>
</dbReference>
<comment type="caution">
    <text evidence="2">The sequence shown here is derived from an EMBL/GenBank/DDBJ whole genome shotgun (WGS) entry which is preliminary data.</text>
</comment>